<evidence type="ECO:0000256" key="1">
    <source>
        <dbReference type="SAM" id="MobiDB-lite"/>
    </source>
</evidence>
<dbReference type="AlphaFoldDB" id="A0A383B5M8"/>
<dbReference type="EMBL" id="UINC01197321">
    <property type="protein sequence ID" value="SVE14745.1"/>
    <property type="molecule type" value="Genomic_DNA"/>
</dbReference>
<feature type="region of interest" description="Disordered" evidence="1">
    <location>
        <begin position="200"/>
        <end position="219"/>
    </location>
</feature>
<dbReference type="PANTHER" id="PTHR34598:SF3">
    <property type="entry name" value="OXIDOREDUCTASE AN1597"/>
    <property type="match status" value="1"/>
</dbReference>
<protein>
    <submittedName>
        <fullName evidence="2">Uncharacterized protein</fullName>
    </submittedName>
</protein>
<dbReference type="InterPro" id="IPR044053">
    <property type="entry name" value="AsaB-like"/>
</dbReference>
<sequence>LHKSGFELVRSPSAVNDFYDAEEVMNVYYEECKTIAKRLTGAHTTFTYDHIIREPSKQISAGGTGASQTETGENRGGGYISTVHMDYTDNTTWDKYLGLHGATVPKASHVYALNFWRPISRSVDDNPLAVCDARTVRKEDLQETVVYGYGAETYSWHDIGIETFSVSASEHQQWYYYPGMTPDEVLIIKSYDSDGVIGTSSPHASFPHPKPRGEPRCSI</sequence>
<dbReference type="NCBIfam" id="NF041278">
    <property type="entry name" value="CmcJ_NvfI_EfuI"/>
    <property type="match status" value="1"/>
</dbReference>
<reference evidence="2" key="1">
    <citation type="submission" date="2018-05" db="EMBL/GenBank/DDBJ databases">
        <authorList>
            <person name="Lanie J.A."/>
            <person name="Ng W.-L."/>
            <person name="Kazmierczak K.M."/>
            <person name="Andrzejewski T.M."/>
            <person name="Davidsen T.M."/>
            <person name="Wayne K.J."/>
            <person name="Tettelin H."/>
            <person name="Glass J.I."/>
            <person name="Rusch D."/>
            <person name="Podicherti R."/>
            <person name="Tsui H.-C.T."/>
            <person name="Winkler M.E."/>
        </authorList>
    </citation>
    <scope>NUCLEOTIDE SEQUENCE</scope>
</reference>
<dbReference type="PANTHER" id="PTHR34598">
    <property type="entry name" value="BLL6449 PROTEIN"/>
    <property type="match status" value="1"/>
</dbReference>
<feature type="non-terminal residue" evidence="2">
    <location>
        <position position="1"/>
    </location>
</feature>
<feature type="compositionally biased region" description="Polar residues" evidence="1">
    <location>
        <begin position="58"/>
        <end position="71"/>
    </location>
</feature>
<name>A0A383B5M8_9ZZZZ</name>
<accession>A0A383B5M8</accession>
<organism evidence="2">
    <name type="scientific">marine metagenome</name>
    <dbReference type="NCBI Taxonomy" id="408172"/>
    <lineage>
        <taxon>unclassified sequences</taxon>
        <taxon>metagenomes</taxon>
        <taxon>ecological metagenomes</taxon>
    </lineage>
</organism>
<gene>
    <name evidence="2" type="ORF">METZ01_LOCUS467599</name>
</gene>
<feature type="region of interest" description="Disordered" evidence="1">
    <location>
        <begin position="58"/>
        <end position="77"/>
    </location>
</feature>
<evidence type="ECO:0000313" key="2">
    <source>
        <dbReference type="EMBL" id="SVE14745.1"/>
    </source>
</evidence>
<proteinExistence type="predicted"/>
<feature type="non-terminal residue" evidence="2">
    <location>
        <position position="219"/>
    </location>
</feature>
<dbReference type="GO" id="GO:0016491">
    <property type="term" value="F:oxidoreductase activity"/>
    <property type="evidence" value="ECO:0007669"/>
    <property type="project" value="InterPro"/>
</dbReference>